<keyword evidence="2" id="KW-1185">Reference proteome</keyword>
<gene>
    <name evidence="1" type="ORF">AK812_SmicGene43107</name>
</gene>
<dbReference type="EMBL" id="LSRX01001891">
    <property type="protein sequence ID" value="OLP76901.1"/>
    <property type="molecule type" value="Genomic_DNA"/>
</dbReference>
<name>A0A1Q9C1W3_SYMMI</name>
<dbReference type="AlphaFoldDB" id="A0A1Q9C1W3"/>
<sequence length="140" mass="15012">MPQSLAGEADGVTSQLCSKRLQHWKTVRIIPTLRVDHENLACRWSTWIILPPGEAAAGAVRAMTSHLHRDGAFNARRLRRQVAVVSLGSSARRPRGVRGGALASQVSLLANLVGQTCHLMGDAENLLACFNARGSGVPLV</sequence>
<comment type="caution">
    <text evidence="1">The sequence shown here is derived from an EMBL/GenBank/DDBJ whole genome shotgun (WGS) entry which is preliminary data.</text>
</comment>
<organism evidence="1 2">
    <name type="scientific">Symbiodinium microadriaticum</name>
    <name type="common">Dinoflagellate</name>
    <name type="synonym">Zooxanthella microadriatica</name>
    <dbReference type="NCBI Taxonomy" id="2951"/>
    <lineage>
        <taxon>Eukaryota</taxon>
        <taxon>Sar</taxon>
        <taxon>Alveolata</taxon>
        <taxon>Dinophyceae</taxon>
        <taxon>Suessiales</taxon>
        <taxon>Symbiodiniaceae</taxon>
        <taxon>Symbiodinium</taxon>
    </lineage>
</organism>
<accession>A0A1Q9C1W3</accession>
<evidence type="ECO:0000313" key="2">
    <source>
        <dbReference type="Proteomes" id="UP000186817"/>
    </source>
</evidence>
<reference evidence="1 2" key="1">
    <citation type="submission" date="2016-02" db="EMBL/GenBank/DDBJ databases">
        <title>Genome analysis of coral dinoflagellate symbionts highlights evolutionary adaptations to a symbiotic lifestyle.</title>
        <authorList>
            <person name="Aranda M."/>
            <person name="Li Y."/>
            <person name="Liew Y.J."/>
            <person name="Baumgarten S."/>
            <person name="Simakov O."/>
            <person name="Wilson M."/>
            <person name="Piel J."/>
            <person name="Ashoor H."/>
            <person name="Bougouffa S."/>
            <person name="Bajic V.B."/>
            <person name="Ryu T."/>
            <person name="Ravasi T."/>
            <person name="Bayer T."/>
            <person name="Micklem G."/>
            <person name="Kim H."/>
            <person name="Bhak J."/>
            <person name="Lajeunesse T.C."/>
            <person name="Voolstra C.R."/>
        </authorList>
    </citation>
    <scope>NUCLEOTIDE SEQUENCE [LARGE SCALE GENOMIC DNA]</scope>
    <source>
        <strain evidence="1 2">CCMP2467</strain>
    </source>
</reference>
<protein>
    <submittedName>
        <fullName evidence="1">Uncharacterized protein</fullName>
    </submittedName>
</protein>
<proteinExistence type="predicted"/>
<evidence type="ECO:0000313" key="1">
    <source>
        <dbReference type="EMBL" id="OLP76901.1"/>
    </source>
</evidence>
<dbReference type="Proteomes" id="UP000186817">
    <property type="component" value="Unassembled WGS sequence"/>
</dbReference>